<sequence length="363" mass="41282">MPKASTYRKDGQLAQSTRTRNKQLASTLPNSNSPLCQALNDFIRLLLGIQKPSDLGPSSPSTEQLGQFHRDWRADLLESQDFLSVLYTNAQVSANDDLRFYGKKKVLKESHRGPFLQHLVKTNFPRPCFNWNEGSSSAWNEAFSNLILQHWNCARSTGLFLAYPMDPDAAGNSSTILALITRWFNGRRDKIRREERMPGSAERQKQLIQKAHWRQRLAVHRTETLQGLKVPEKFQKIFEDPLCNSDTEEQQDGSLVKVKLQWRSKTASLLAASVDRLTARRKQEGNGKAFGPGQLLELSRINSTGNHQAVRSERVPRCLAVDFYDQTFLEGLGKQARDEMRVEARLGLPDLWIELETSGYSPQ</sequence>
<dbReference type="EMBL" id="ADAS02000288">
    <property type="protein sequence ID" value="OAV87759.1"/>
    <property type="molecule type" value="Genomic_DNA"/>
</dbReference>
<feature type="compositionally biased region" description="Polar residues" evidence="1">
    <location>
        <begin position="13"/>
        <end position="30"/>
    </location>
</feature>
<reference evidence="3 4" key="3">
    <citation type="journal article" date="2017" name="G3 (Bethesda)">
        <title>Comparative analysis highlights variable genome content of wheat rusts and divergence of the mating loci.</title>
        <authorList>
            <person name="Cuomo C.A."/>
            <person name="Bakkeren G."/>
            <person name="Khalil H.B."/>
            <person name="Panwar V."/>
            <person name="Joly D."/>
            <person name="Linning R."/>
            <person name="Sakthikumar S."/>
            <person name="Song X."/>
            <person name="Adiconis X."/>
            <person name="Fan L."/>
            <person name="Goldberg J.M."/>
            <person name="Levin J.Z."/>
            <person name="Young S."/>
            <person name="Zeng Q."/>
            <person name="Anikster Y."/>
            <person name="Bruce M."/>
            <person name="Wang M."/>
            <person name="Yin C."/>
            <person name="McCallum B."/>
            <person name="Szabo L.J."/>
            <person name="Hulbert S."/>
            <person name="Chen X."/>
            <person name="Fellers J.P."/>
        </authorList>
    </citation>
    <scope>NUCLEOTIDE SEQUENCE</scope>
    <source>
        <strain evidence="4">Isolate 1-1 / race 1 (BBBD)</strain>
        <strain evidence="3">isolate 1-1 / race 1 (BBBD)</strain>
    </source>
</reference>
<keyword evidence="4" id="KW-1185">Reference proteome</keyword>
<dbReference type="OrthoDB" id="2505424at2759"/>
<evidence type="ECO:0000256" key="1">
    <source>
        <dbReference type="SAM" id="MobiDB-lite"/>
    </source>
</evidence>
<dbReference type="VEuPathDB" id="FungiDB:PTTG_09821"/>
<proteinExistence type="predicted"/>
<organism evidence="2">
    <name type="scientific">Puccinia triticina (isolate 1-1 / race 1 (BBBD))</name>
    <name type="common">Brown leaf rust fungus</name>
    <dbReference type="NCBI Taxonomy" id="630390"/>
    <lineage>
        <taxon>Eukaryota</taxon>
        <taxon>Fungi</taxon>
        <taxon>Dikarya</taxon>
        <taxon>Basidiomycota</taxon>
        <taxon>Pucciniomycotina</taxon>
        <taxon>Pucciniomycetes</taxon>
        <taxon>Pucciniales</taxon>
        <taxon>Pucciniaceae</taxon>
        <taxon>Puccinia</taxon>
    </lineage>
</organism>
<reference evidence="2" key="2">
    <citation type="submission" date="2016-05" db="EMBL/GenBank/DDBJ databases">
        <title>Comparative analysis highlights variable genome content of wheat rusts and divergence of the mating loci.</title>
        <authorList>
            <person name="Cuomo C.A."/>
            <person name="Bakkeren G."/>
            <person name="Szabo L."/>
            <person name="Khalil H."/>
            <person name="Joly D."/>
            <person name="Goldberg J."/>
            <person name="Young S."/>
            <person name="Zeng Q."/>
            <person name="Fellers J."/>
        </authorList>
    </citation>
    <scope>NUCLEOTIDE SEQUENCE [LARGE SCALE GENOMIC DNA]</scope>
    <source>
        <strain evidence="2">1-1 BBBD Race 1</strain>
    </source>
</reference>
<protein>
    <submittedName>
        <fullName evidence="2 3">Uncharacterized protein</fullName>
    </submittedName>
</protein>
<dbReference type="AlphaFoldDB" id="A0A0C4F9E5"/>
<dbReference type="EnsemblFungi" id="PTTG_09821-t43_1">
    <property type="protein sequence ID" value="PTTG_09821-t43_1-p1"/>
    <property type="gene ID" value="PTTG_09821"/>
</dbReference>
<evidence type="ECO:0000313" key="3">
    <source>
        <dbReference type="EnsemblFungi" id="PTTG_09821-t43_1-p1"/>
    </source>
</evidence>
<evidence type="ECO:0000313" key="4">
    <source>
        <dbReference type="Proteomes" id="UP000005240"/>
    </source>
</evidence>
<reference evidence="3" key="4">
    <citation type="submission" date="2025-05" db="UniProtKB">
        <authorList>
            <consortium name="EnsemblFungi"/>
        </authorList>
    </citation>
    <scope>IDENTIFICATION</scope>
    <source>
        <strain evidence="3">isolate 1-1 / race 1 (BBBD)</strain>
    </source>
</reference>
<reference evidence="2" key="1">
    <citation type="submission" date="2009-11" db="EMBL/GenBank/DDBJ databases">
        <authorList>
            <consortium name="The Broad Institute Genome Sequencing Platform"/>
            <person name="Ward D."/>
            <person name="Feldgarden M."/>
            <person name="Earl A."/>
            <person name="Young S.K."/>
            <person name="Zeng Q."/>
            <person name="Koehrsen M."/>
            <person name="Alvarado L."/>
            <person name="Berlin A."/>
            <person name="Bochicchio J."/>
            <person name="Borenstein D."/>
            <person name="Chapman S.B."/>
            <person name="Chen Z."/>
            <person name="Engels R."/>
            <person name="Freedman E."/>
            <person name="Gellesch M."/>
            <person name="Goldberg J."/>
            <person name="Griggs A."/>
            <person name="Gujja S."/>
            <person name="Heilman E."/>
            <person name="Heiman D."/>
            <person name="Hepburn T."/>
            <person name="Howarth C."/>
            <person name="Jen D."/>
            <person name="Larson L."/>
            <person name="Lewis B."/>
            <person name="Mehta T."/>
            <person name="Park D."/>
            <person name="Pearson M."/>
            <person name="Roberts A."/>
            <person name="Saif S."/>
            <person name="Shea T."/>
            <person name="Shenoy N."/>
            <person name="Sisk P."/>
            <person name="Stolte C."/>
            <person name="Sykes S."/>
            <person name="Thomson T."/>
            <person name="Walk T."/>
            <person name="White J."/>
            <person name="Yandava C."/>
            <person name="Izard J."/>
            <person name="Baranova O.V."/>
            <person name="Blanton J.M."/>
            <person name="Tanner A.C."/>
            <person name="Dewhirst F.E."/>
            <person name="Haas B."/>
            <person name="Nusbaum C."/>
            <person name="Birren B."/>
        </authorList>
    </citation>
    <scope>NUCLEOTIDE SEQUENCE [LARGE SCALE GENOMIC DNA]</scope>
    <source>
        <strain evidence="2">1-1 BBBD Race 1</strain>
    </source>
</reference>
<evidence type="ECO:0000313" key="2">
    <source>
        <dbReference type="EMBL" id="OAV87759.1"/>
    </source>
</evidence>
<accession>A0A0C4F9E5</accession>
<feature type="region of interest" description="Disordered" evidence="1">
    <location>
        <begin position="1"/>
        <end position="30"/>
    </location>
</feature>
<dbReference type="OMA" id="SERVPRC"/>
<gene>
    <name evidence="2" type="ORF">PTTG_09821</name>
</gene>
<name>A0A0C4F9E5_PUCT1</name>
<dbReference type="Proteomes" id="UP000005240">
    <property type="component" value="Unassembled WGS sequence"/>
</dbReference>